<accession>A0A6P8BVZ0</accession>
<dbReference type="Gene3D" id="3.30.740.10">
    <property type="entry name" value="Protein Inhibitor Of Neuronal Nitric Oxide Synthase"/>
    <property type="match status" value="1"/>
</dbReference>
<evidence type="ECO:0000313" key="2">
    <source>
        <dbReference type="Proteomes" id="UP000515151"/>
    </source>
</evidence>
<dbReference type="GO" id="GO:0005868">
    <property type="term" value="C:cytoplasmic dynein complex"/>
    <property type="evidence" value="ECO:0007669"/>
    <property type="project" value="TreeGrafter"/>
</dbReference>
<feature type="region of interest" description="Disordered" evidence="1">
    <location>
        <begin position="55"/>
        <end position="108"/>
    </location>
</feature>
<dbReference type="Pfam" id="PF01221">
    <property type="entry name" value="Dynein_light"/>
    <property type="match status" value="1"/>
</dbReference>
<dbReference type="PANTHER" id="PTHR11886:SF49">
    <property type="entry name" value="DYNEIN LIGHT CHAIN"/>
    <property type="match status" value="1"/>
</dbReference>
<proteinExistence type="predicted"/>
<dbReference type="GeneID" id="116189553"/>
<dbReference type="InterPro" id="IPR001372">
    <property type="entry name" value="Dynein_light_chain_typ-1/2"/>
</dbReference>
<dbReference type="AlphaFoldDB" id="A0A6P8BVZ0"/>
<dbReference type="GO" id="GO:0045505">
    <property type="term" value="F:dynein intermediate chain binding"/>
    <property type="evidence" value="ECO:0007669"/>
    <property type="project" value="TreeGrafter"/>
</dbReference>
<dbReference type="SUPFAM" id="SSF54648">
    <property type="entry name" value="DLC"/>
    <property type="match status" value="1"/>
</dbReference>
<dbReference type="Proteomes" id="UP000515151">
    <property type="component" value="Chromosome 1"/>
</dbReference>
<dbReference type="GO" id="GO:0007017">
    <property type="term" value="P:microtubule-based process"/>
    <property type="evidence" value="ECO:0007669"/>
    <property type="project" value="InterPro"/>
</dbReference>
<feature type="compositionally biased region" description="Polar residues" evidence="1">
    <location>
        <begin position="62"/>
        <end position="81"/>
    </location>
</feature>
<sequence length="220" mass="24052">MVAHGTHGRHPPKHSRSSSFFLQSNVFSQTSNLHPLLSLPSLCISVSPEKVAASREMEIEEQSQIQTQFSGQKQKQVVQNQPEHHPHDQSSSSSLSLSSSSSSSSSSGMEDQVKLAAMSISFNVRLRAADMPVRMQEHALGFARSIADSVPKLTQNSSLLARALKKEFDSTYGPAWHCVVGKSFGSFVTHSPGGFLYFLLNDSLVSVLLFKTQVQLVIQP</sequence>
<dbReference type="OrthoDB" id="10033309at2759"/>
<name>A0A6P8BVZ0_PUNGR</name>
<dbReference type="PANTHER" id="PTHR11886">
    <property type="entry name" value="DYNEIN LIGHT CHAIN"/>
    <property type="match status" value="1"/>
</dbReference>
<dbReference type="SMART" id="SM01375">
    <property type="entry name" value="Dynein_light"/>
    <property type="match status" value="1"/>
</dbReference>
<reference evidence="3" key="2">
    <citation type="submission" date="2025-08" db="UniProtKB">
        <authorList>
            <consortium name="RefSeq"/>
        </authorList>
    </citation>
    <scope>IDENTIFICATION</scope>
    <source>
        <tissue evidence="3">Leaf</tissue>
    </source>
</reference>
<organism evidence="2 3">
    <name type="scientific">Punica granatum</name>
    <name type="common">Pomegranate</name>
    <dbReference type="NCBI Taxonomy" id="22663"/>
    <lineage>
        <taxon>Eukaryota</taxon>
        <taxon>Viridiplantae</taxon>
        <taxon>Streptophyta</taxon>
        <taxon>Embryophyta</taxon>
        <taxon>Tracheophyta</taxon>
        <taxon>Spermatophyta</taxon>
        <taxon>Magnoliopsida</taxon>
        <taxon>eudicotyledons</taxon>
        <taxon>Gunneridae</taxon>
        <taxon>Pentapetalae</taxon>
        <taxon>rosids</taxon>
        <taxon>malvids</taxon>
        <taxon>Myrtales</taxon>
        <taxon>Lythraceae</taxon>
        <taxon>Punica</taxon>
    </lineage>
</organism>
<keyword evidence="2" id="KW-1185">Reference proteome</keyword>
<reference evidence="2" key="1">
    <citation type="journal article" date="2020" name="Plant Biotechnol. J.">
        <title>The pomegranate (Punica granatum L.) draft genome dissects genetic divergence between soft- and hard-seeded cultivars.</title>
        <authorList>
            <person name="Luo X."/>
            <person name="Li H."/>
            <person name="Wu Z."/>
            <person name="Yao W."/>
            <person name="Zhao P."/>
            <person name="Cao D."/>
            <person name="Yu H."/>
            <person name="Li K."/>
            <person name="Poudel K."/>
            <person name="Zhao D."/>
            <person name="Zhang F."/>
            <person name="Xia X."/>
            <person name="Chen L."/>
            <person name="Wang Q."/>
            <person name="Jing D."/>
            <person name="Cao S."/>
        </authorList>
    </citation>
    <scope>NUCLEOTIDE SEQUENCE [LARGE SCALE GENOMIC DNA]</scope>
    <source>
        <strain evidence="2">cv. Tunisia</strain>
    </source>
</reference>
<dbReference type="InterPro" id="IPR037177">
    <property type="entry name" value="DLC_sf"/>
</dbReference>
<protein>
    <submittedName>
        <fullName evidence="3">Uncharacterized protein LOC116189553</fullName>
    </submittedName>
</protein>
<dbReference type="RefSeq" id="XP_031375127.1">
    <property type="nucleotide sequence ID" value="XM_031519267.1"/>
</dbReference>
<gene>
    <name evidence="3" type="primary">LOC116189553</name>
</gene>
<feature type="compositionally biased region" description="Low complexity" evidence="1">
    <location>
        <begin position="90"/>
        <end position="107"/>
    </location>
</feature>
<evidence type="ECO:0000256" key="1">
    <source>
        <dbReference type="SAM" id="MobiDB-lite"/>
    </source>
</evidence>
<evidence type="ECO:0000313" key="3">
    <source>
        <dbReference type="RefSeq" id="XP_031375127.1"/>
    </source>
</evidence>